<evidence type="ECO:0000313" key="17">
    <source>
        <dbReference type="Proteomes" id="UP000008549"/>
    </source>
</evidence>
<dbReference type="OMA" id="KFADNAC"/>
<gene>
    <name evidence="16 18" type="ORF">CBG15303</name>
    <name evidence="16" type="ORF">CBG_15303</name>
</gene>
<dbReference type="STRING" id="6238.A8XLW4"/>
<keyword evidence="7 13" id="KW-0863">Zinc-finger</keyword>
<dbReference type="SUPFAM" id="SSF57667">
    <property type="entry name" value="beta-beta-alpha zinc fingers"/>
    <property type="match status" value="2"/>
</dbReference>
<dbReference type="HOGENOM" id="CLU_552347_0_0_1"/>
<dbReference type="eggNOG" id="KOG1721">
    <property type="taxonomic scope" value="Eukaryota"/>
</dbReference>
<dbReference type="GO" id="GO:0000981">
    <property type="term" value="F:DNA-binding transcription factor activity, RNA polymerase II-specific"/>
    <property type="evidence" value="ECO:0000318"/>
    <property type="project" value="GO_Central"/>
</dbReference>
<dbReference type="Proteomes" id="UP000008549">
    <property type="component" value="Unassembled WGS sequence"/>
</dbReference>
<feature type="domain" description="C2H2-type" evidence="15">
    <location>
        <begin position="433"/>
        <end position="460"/>
    </location>
</feature>
<keyword evidence="6" id="KW-0677">Repeat</keyword>
<accession>A8XLW4</accession>
<keyword evidence="17" id="KW-1185">Reference proteome</keyword>
<evidence type="ECO:0000256" key="8">
    <source>
        <dbReference type="ARBA" id="ARBA00022833"/>
    </source>
</evidence>
<protein>
    <submittedName>
        <fullName evidence="16">Protein CBG15303</fullName>
    </submittedName>
</protein>
<dbReference type="GO" id="GO:0006357">
    <property type="term" value="P:regulation of transcription by RNA polymerase II"/>
    <property type="evidence" value="ECO:0000318"/>
    <property type="project" value="GO_Central"/>
</dbReference>
<evidence type="ECO:0000256" key="6">
    <source>
        <dbReference type="ARBA" id="ARBA00022737"/>
    </source>
</evidence>
<reference evidence="16 17" key="2">
    <citation type="journal article" date="2011" name="PLoS Genet.">
        <title>Caenorhabditis briggsae recombinant inbred line genotypes reveal inter-strain incompatibility and the evolution of recombination.</title>
        <authorList>
            <person name="Ross J.A."/>
            <person name="Koboldt D.C."/>
            <person name="Staisch J.E."/>
            <person name="Chamberlin H.M."/>
            <person name="Gupta B.P."/>
            <person name="Miller R.D."/>
            <person name="Baird S.E."/>
            <person name="Haag E.S."/>
        </authorList>
    </citation>
    <scope>NUCLEOTIDE SEQUENCE [LARGE SCALE GENOMIC DNA]</scope>
    <source>
        <strain evidence="16 17">AF16</strain>
    </source>
</reference>
<feature type="region of interest" description="Disordered" evidence="14">
    <location>
        <begin position="208"/>
        <end position="278"/>
    </location>
</feature>
<dbReference type="PANTHER" id="PTHR23235">
    <property type="entry name" value="KRUEPPEL-LIKE TRANSCRIPTION FACTOR"/>
    <property type="match status" value="1"/>
</dbReference>
<dbReference type="SMART" id="SM00355">
    <property type="entry name" value="ZnF_C2H2"/>
    <property type="match status" value="3"/>
</dbReference>
<evidence type="ECO:0000256" key="9">
    <source>
        <dbReference type="ARBA" id="ARBA00023015"/>
    </source>
</evidence>
<evidence type="ECO:0000256" key="13">
    <source>
        <dbReference type="PROSITE-ProRule" id="PRU00042"/>
    </source>
</evidence>
<dbReference type="PROSITE" id="PS00028">
    <property type="entry name" value="ZINC_FINGER_C2H2_1"/>
    <property type="match status" value="3"/>
</dbReference>
<dbReference type="WormBase" id="CBG15303">
    <property type="protein sequence ID" value="CBP35100"/>
    <property type="gene ID" value="WBGene00035609"/>
</dbReference>
<evidence type="ECO:0000256" key="10">
    <source>
        <dbReference type="ARBA" id="ARBA00023125"/>
    </source>
</evidence>
<feature type="domain" description="C2H2-type" evidence="15">
    <location>
        <begin position="461"/>
        <end position="483"/>
    </location>
</feature>
<keyword evidence="4" id="KW-0963">Cytoplasm</keyword>
<dbReference type="Pfam" id="PF00096">
    <property type="entry name" value="zf-C2H2"/>
    <property type="match status" value="3"/>
</dbReference>
<dbReference type="EMBL" id="HE601407">
    <property type="protein sequence ID" value="CAP33639.2"/>
    <property type="molecule type" value="Genomic_DNA"/>
</dbReference>
<evidence type="ECO:0000256" key="4">
    <source>
        <dbReference type="ARBA" id="ARBA00022490"/>
    </source>
</evidence>
<evidence type="ECO:0000256" key="3">
    <source>
        <dbReference type="ARBA" id="ARBA00005682"/>
    </source>
</evidence>
<dbReference type="GO" id="GO:0008270">
    <property type="term" value="F:zinc ion binding"/>
    <property type="evidence" value="ECO:0007669"/>
    <property type="project" value="UniProtKB-KW"/>
</dbReference>
<keyword evidence="10" id="KW-0238">DNA-binding</keyword>
<feature type="compositionally biased region" description="Low complexity" evidence="14">
    <location>
        <begin position="208"/>
        <end position="221"/>
    </location>
</feature>
<dbReference type="KEGG" id="cbr:CBG_15303"/>
<organism evidence="16 17">
    <name type="scientific">Caenorhabditis briggsae</name>
    <dbReference type="NCBI Taxonomy" id="6238"/>
    <lineage>
        <taxon>Eukaryota</taxon>
        <taxon>Metazoa</taxon>
        <taxon>Ecdysozoa</taxon>
        <taxon>Nematoda</taxon>
        <taxon>Chromadorea</taxon>
        <taxon>Rhabditida</taxon>
        <taxon>Rhabditina</taxon>
        <taxon>Rhabditomorpha</taxon>
        <taxon>Rhabditoidea</taxon>
        <taxon>Rhabditidae</taxon>
        <taxon>Peloderinae</taxon>
        <taxon>Caenorhabditis</taxon>
    </lineage>
</organism>
<evidence type="ECO:0000256" key="12">
    <source>
        <dbReference type="ARBA" id="ARBA00023242"/>
    </source>
</evidence>
<evidence type="ECO:0000256" key="11">
    <source>
        <dbReference type="ARBA" id="ARBA00023163"/>
    </source>
</evidence>
<feature type="compositionally biased region" description="Polar residues" evidence="14">
    <location>
        <begin position="222"/>
        <end position="234"/>
    </location>
</feature>
<dbReference type="PANTHER" id="PTHR23235:SF60">
    <property type="entry name" value="STRIPE, ISOFORM D"/>
    <property type="match status" value="1"/>
</dbReference>
<feature type="domain" description="C2H2-type" evidence="15">
    <location>
        <begin position="403"/>
        <end position="432"/>
    </location>
</feature>
<keyword evidence="8" id="KW-0862">Zinc</keyword>
<evidence type="ECO:0000256" key="14">
    <source>
        <dbReference type="SAM" id="MobiDB-lite"/>
    </source>
</evidence>
<dbReference type="PROSITE" id="PS50157">
    <property type="entry name" value="ZINC_FINGER_C2H2_2"/>
    <property type="match status" value="3"/>
</dbReference>
<comment type="subcellular location">
    <subcellularLocation>
        <location evidence="2">Cytoplasm</location>
    </subcellularLocation>
    <subcellularLocation>
        <location evidence="1">Nucleus</location>
    </subcellularLocation>
</comment>
<dbReference type="InParanoid" id="A8XLW4"/>
<dbReference type="InterPro" id="IPR013087">
    <property type="entry name" value="Znf_C2H2_type"/>
</dbReference>
<evidence type="ECO:0000256" key="7">
    <source>
        <dbReference type="ARBA" id="ARBA00022771"/>
    </source>
</evidence>
<dbReference type="CTD" id="8585123"/>
<name>A8XLW4_CAEBR</name>
<evidence type="ECO:0000313" key="18">
    <source>
        <dbReference type="WormBase" id="CBG15303"/>
    </source>
</evidence>
<dbReference type="GeneID" id="8585123"/>
<evidence type="ECO:0000256" key="2">
    <source>
        <dbReference type="ARBA" id="ARBA00004496"/>
    </source>
</evidence>
<dbReference type="Gene3D" id="3.30.160.60">
    <property type="entry name" value="Classic Zinc Finger"/>
    <property type="match status" value="3"/>
</dbReference>
<dbReference type="GO" id="GO:0005634">
    <property type="term" value="C:nucleus"/>
    <property type="evidence" value="ECO:0007669"/>
    <property type="project" value="UniProtKB-SubCell"/>
</dbReference>
<dbReference type="InterPro" id="IPR036236">
    <property type="entry name" value="Znf_C2H2_sf"/>
</dbReference>
<keyword evidence="11" id="KW-0804">Transcription</keyword>
<evidence type="ECO:0000313" key="16">
    <source>
        <dbReference type="EMBL" id="CAP33639.2"/>
    </source>
</evidence>
<proteinExistence type="inferred from homology"/>
<evidence type="ECO:0000256" key="1">
    <source>
        <dbReference type="ARBA" id="ARBA00004123"/>
    </source>
</evidence>
<keyword evidence="5" id="KW-0479">Metal-binding</keyword>
<sequence>MTLHEPPAKLNRQTSTLLRPPTLNKPILTFADNDCLKTPTMSDMLKTPTIHSPRHTPMSMDGSRRLNGFSGFTPQTDQTFFGEDEPLFNQFEMRRTMAAASASTSTISPLTVPTIANCSSSSSSSSNRIMDHHPIEEFKPKEMHSIAFEIPKMTNGLHHKPRPEALKQVKPIEEVLCSKDEDSPGLSASNFQFSPMVEHFLQTLTSKHAAATAAQQKPAPTFNQEPVKTIQQRRSSGDKPRFANSLHVPSLPRKASEPSLLHQQHQPQPLQPPPLAPTSRPMTVVVPRIVPRVTRTNTAGTLTLAHHSSVSPIPTHVDDSFLNNSNFAGMNSNFGDAPNLSHFEPKPEPMDDYSYGTGGGNGYDVNSQDFDSFEFSSTSEELKNIGCQKMKKNSNMPLQDRPYKCPRDGCDRRFSRSDELTRHIRIHTGQKPFQCRICSRAFSRSDHLTTHVRTHTGEKPFSCEICGRKFARSDERKRHVKVHKVSSHGKHKYD</sequence>
<dbReference type="GO" id="GO:0005737">
    <property type="term" value="C:cytoplasm"/>
    <property type="evidence" value="ECO:0007669"/>
    <property type="project" value="UniProtKB-SubCell"/>
</dbReference>
<keyword evidence="9" id="KW-0805">Transcription regulation</keyword>
<dbReference type="RefSeq" id="XP_045095681.1">
    <property type="nucleotide sequence ID" value="XM_045244672.1"/>
</dbReference>
<feature type="region of interest" description="Disordered" evidence="14">
    <location>
        <begin position="1"/>
        <end position="20"/>
    </location>
</feature>
<evidence type="ECO:0000256" key="5">
    <source>
        <dbReference type="ARBA" id="ARBA00022723"/>
    </source>
</evidence>
<dbReference type="AlphaFoldDB" id="A8XLW4"/>
<comment type="similarity">
    <text evidence="3">Belongs to the EGR C2H2-type zinc-finger protein family.</text>
</comment>
<dbReference type="FunFam" id="3.30.160.60:FF:000092">
    <property type="entry name" value="Early growth response protein 3"/>
    <property type="match status" value="1"/>
</dbReference>
<reference evidence="16 17" key="1">
    <citation type="journal article" date="2003" name="PLoS Biol.">
        <title>The genome sequence of Caenorhabditis briggsae: a platform for comparative genomics.</title>
        <authorList>
            <person name="Stein L.D."/>
            <person name="Bao Z."/>
            <person name="Blasiar D."/>
            <person name="Blumenthal T."/>
            <person name="Brent M.R."/>
            <person name="Chen N."/>
            <person name="Chinwalla A."/>
            <person name="Clarke L."/>
            <person name="Clee C."/>
            <person name="Coghlan A."/>
            <person name="Coulson A."/>
            <person name="D'Eustachio P."/>
            <person name="Fitch D.H."/>
            <person name="Fulton L.A."/>
            <person name="Fulton R.E."/>
            <person name="Griffiths-Jones S."/>
            <person name="Harris T.W."/>
            <person name="Hillier L.W."/>
            <person name="Kamath R."/>
            <person name="Kuwabara P.E."/>
            <person name="Mardis E.R."/>
            <person name="Marra M.A."/>
            <person name="Miner T.L."/>
            <person name="Minx P."/>
            <person name="Mullikin J.C."/>
            <person name="Plumb R.W."/>
            <person name="Rogers J."/>
            <person name="Schein J.E."/>
            <person name="Sohrmann M."/>
            <person name="Spieth J."/>
            <person name="Stajich J.E."/>
            <person name="Wei C."/>
            <person name="Willey D."/>
            <person name="Wilson R.K."/>
            <person name="Durbin R."/>
            <person name="Waterston R.H."/>
        </authorList>
    </citation>
    <scope>NUCLEOTIDE SEQUENCE [LARGE SCALE GENOMIC DNA]</scope>
    <source>
        <strain evidence="16 17">AF16</strain>
    </source>
</reference>
<keyword evidence="12" id="KW-0539">Nucleus</keyword>
<dbReference type="GO" id="GO:0000978">
    <property type="term" value="F:RNA polymerase II cis-regulatory region sequence-specific DNA binding"/>
    <property type="evidence" value="ECO:0000318"/>
    <property type="project" value="GO_Central"/>
</dbReference>
<evidence type="ECO:0000259" key="15">
    <source>
        <dbReference type="PROSITE" id="PS50157"/>
    </source>
</evidence>